<feature type="compositionally biased region" description="Low complexity" evidence="8">
    <location>
        <begin position="20"/>
        <end position="39"/>
    </location>
</feature>
<feature type="domain" description="Protein kinase" evidence="9">
    <location>
        <begin position="769"/>
        <end position="1038"/>
    </location>
</feature>
<dbReference type="GO" id="GO:0004714">
    <property type="term" value="F:transmembrane receptor protein tyrosine kinase activity"/>
    <property type="evidence" value="ECO:0007669"/>
    <property type="project" value="TreeGrafter"/>
</dbReference>
<dbReference type="InterPro" id="IPR050122">
    <property type="entry name" value="RTK"/>
</dbReference>
<dbReference type="Pfam" id="PF07714">
    <property type="entry name" value="PK_Tyr_Ser-Thr"/>
    <property type="match status" value="1"/>
</dbReference>
<proteinExistence type="predicted"/>
<evidence type="ECO:0000256" key="6">
    <source>
        <dbReference type="ARBA" id="ARBA00023136"/>
    </source>
</evidence>
<dbReference type="eggNOG" id="KOG4278">
    <property type="taxonomic scope" value="Eukaryota"/>
</dbReference>
<dbReference type="GO" id="GO:0005886">
    <property type="term" value="C:plasma membrane"/>
    <property type="evidence" value="ECO:0007669"/>
    <property type="project" value="TreeGrafter"/>
</dbReference>
<dbReference type="EMBL" id="KE346367">
    <property type="protein sequence ID" value="KJE94770.1"/>
    <property type="molecule type" value="Genomic_DNA"/>
</dbReference>
<evidence type="ECO:0000256" key="5">
    <source>
        <dbReference type="ARBA" id="ARBA00022840"/>
    </source>
</evidence>
<organism evidence="10 11">
    <name type="scientific">Capsaspora owczarzaki (strain ATCC 30864)</name>
    <dbReference type="NCBI Taxonomy" id="595528"/>
    <lineage>
        <taxon>Eukaryota</taxon>
        <taxon>Filasterea</taxon>
        <taxon>Capsaspora</taxon>
    </lineage>
</organism>
<dbReference type="SUPFAM" id="SSF56112">
    <property type="entry name" value="Protein kinase-like (PK-like)"/>
    <property type="match status" value="1"/>
</dbReference>
<dbReference type="InterPro" id="IPR011009">
    <property type="entry name" value="Kinase-like_dom_sf"/>
</dbReference>
<evidence type="ECO:0000256" key="8">
    <source>
        <dbReference type="SAM" id="MobiDB-lite"/>
    </source>
</evidence>
<evidence type="ECO:0000256" key="1">
    <source>
        <dbReference type="ARBA" id="ARBA00004308"/>
    </source>
</evidence>
<protein>
    <submittedName>
        <fullName evidence="10">TKL protein kinase</fullName>
    </submittedName>
</protein>
<reference evidence="11" key="1">
    <citation type="submission" date="2011-02" db="EMBL/GenBank/DDBJ databases">
        <title>The Genome Sequence of Capsaspora owczarzaki ATCC 30864.</title>
        <authorList>
            <person name="Russ C."/>
            <person name="Cuomo C."/>
            <person name="Burger G."/>
            <person name="Gray M.W."/>
            <person name="Holland P.W.H."/>
            <person name="King N."/>
            <person name="Lang F.B.F."/>
            <person name="Roger A.J."/>
            <person name="Ruiz-Trillo I."/>
            <person name="Young S.K."/>
            <person name="Zeng Q."/>
            <person name="Gargeya S."/>
            <person name="Alvarado L."/>
            <person name="Berlin A."/>
            <person name="Chapman S.B."/>
            <person name="Chen Z."/>
            <person name="Freedman E."/>
            <person name="Gellesch M."/>
            <person name="Goldberg J."/>
            <person name="Griggs A."/>
            <person name="Gujja S."/>
            <person name="Heilman E."/>
            <person name="Heiman D."/>
            <person name="Howarth C."/>
            <person name="Mehta T."/>
            <person name="Neiman D."/>
            <person name="Pearson M."/>
            <person name="Roberts A."/>
            <person name="Saif S."/>
            <person name="Shea T."/>
            <person name="Shenoy N."/>
            <person name="Sisk P."/>
            <person name="Stolte C."/>
            <person name="Sykes S."/>
            <person name="White J."/>
            <person name="Yandava C."/>
            <person name="Haas B."/>
            <person name="Nusbaum C."/>
            <person name="Birren B."/>
        </authorList>
    </citation>
    <scope>NUCLEOTIDE SEQUENCE</scope>
    <source>
        <strain evidence="11">ATCC 30864</strain>
    </source>
</reference>
<feature type="compositionally biased region" description="Low complexity" evidence="8">
    <location>
        <begin position="122"/>
        <end position="196"/>
    </location>
</feature>
<evidence type="ECO:0000256" key="4">
    <source>
        <dbReference type="ARBA" id="ARBA00022777"/>
    </source>
</evidence>
<evidence type="ECO:0000256" key="3">
    <source>
        <dbReference type="ARBA" id="ARBA00022741"/>
    </source>
</evidence>
<evidence type="ECO:0000256" key="7">
    <source>
        <dbReference type="ARBA" id="ARBA00023137"/>
    </source>
</evidence>
<keyword evidence="2" id="KW-0808">Transferase</keyword>
<feature type="compositionally biased region" description="Acidic residues" evidence="8">
    <location>
        <begin position="746"/>
        <end position="765"/>
    </location>
</feature>
<feature type="compositionally biased region" description="Low complexity" evidence="8">
    <location>
        <begin position="705"/>
        <end position="714"/>
    </location>
</feature>
<sequence>MFRFSKPRPVELDSSDDSAARTTATGGSVTASTSISTAAPGGGRASEAGHGRGGAAGRGGATRQFAAHTSSTVSTDSSSSSSRDKSAAAAAAAGAAAGGGGRAAGRKDDGNGAVVPAGIGRSWNQSVNNNNNNSNKPATSSSTSQAKTATATNTAATTATTTTNTTTATVPPSTSSQSTKVMQSSSSAKAAKSSKSGAYSTVWHITLPPEDESTTTKTSTAAVMPTTTGTTDTAASTTPPSSKGSSNGNQPGNGTKIATQATSTKSTTTTTTTPTTTTTTTTTNAAANPTGAIVPANGSQKTADRSTKPIPPRPHPVKPSIADRIRVFGGLAPSESSNTSNSTTVKSHAADQINDGGDQDVMDVLRAPLHSPLQRSRSDESALGSEQSSALSSPELSNSVSKALYRPPAPLPAETVASPVANNINNHNHAFGPKAVSAAASYPMMRPVASFSPVDDTSSVAATAPTTPVARNSDPDALLGARPSARSGLKKSYSLMSKRSTRLYDSMRMRASRLPGIVFIDHDTLRSTYSYVSPSPSALQQLGQGINSREALRTSAYMYLASSPSLSRTTSISRQHATSEDATSLASGYAMLNGADDAGSARPMSMLSRRSIASGYAVLGTDTDSLSDGLPISECFYALPTSPQTRVPPCFLSGSLTSRDLITFSTTLGSGNFGVVMRGEIPASILTVAQRRRMSRSQSPAMQASPGSPGSPVSPNAPTGSAVAKRHPFLHEGLIELSIAEALKDDDDEEDKEDDNDPSDPDDPMDTLRSSASSIPRGSFSSVQHADDTLSLELKATTVQVAVKILKEGADDKSKDDFAEEAAAMAKFGHPNIVRVLAYFAECEPYLLVLEFLEYGDVRDLMQQCWGDEANTSALLPVRDAEFVHILSQIASAMAYLASLRFVHRDLAARNCLVGGGLTVKISDFGLSRALDEDSDYYLVKTRGALPVKWMAPESLKLKRFSTATDVYGMGVTMWEIYSYGAAPFKDIPPFEVIDLVDKGKRLDQPAACSLQIYSLMLKCWEADPTLRPSFDDIGLFLRGTQTAGAASEIRDLGKLLADIKAQYQLESGGTQ</sequence>
<feature type="region of interest" description="Disordered" evidence="8">
    <location>
        <begin position="371"/>
        <end position="396"/>
    </location>
</feature>
<dbReference type="FunFam" id="1.10.510.10:FF:001512">
    <property type="entry name" value="Receptor tyrosine-protein kinase erbB-2"/>
    <property type="match status" value="1"/>
</dbReference>
<feature type="region of interest" description="Disordered" evidence="8">
    <location>
        <begin position="465"/>
        <end position="485"/>
    </location>
</feature>
<dbReference type="PANTHER" id="PTHR24416">
    <property type="entry name" value="TYROSINE-PROTEIN KINASE RECEPTOR"/>
    <property type="match status" value="1"/>
</dbReference>
<dbReference type="InParanoid" id="A0A0D2WRV7"/>
<keyword evidence="4 10" id="KW-0418">Kinase</keyword>
<keyword evidence="7" id="KW-0829">Tyrosine-protein kinase</keyword>
<dbReference type="Gene3D" id="1.10.510.10">
    <property type="entry name" value="Transferase(Phosphotransferase) domain 1"/>
    <property type="match status" value="1"/>
</dbReference>
<keyword evidence="11" id="KW-1185">Reference proteome</keyword>
<dbReference type="GO" id="GO:0007169">
    <property type="term" value="P:cell surface receptor protein tyrosine kinase signaling pathway"/>
    <property type="evidence" value="ECO:0007669"/>
    <property type="project" value="TreeGrafter"/>
</dbReference>
<keyword evidence="3" id="KW-0547">Nucleotide-binding</keyword>
<dbReference type="GO" id="GO:0043235">
    <property type="term" value="C:receptor complex"/>
    <property type="evidence" value="ECO:0007669"/>
    <property type="project" value="TreeGrafter"/>
</dbReference>
<dbReference type="GO" id="GO:0012505">
    <property type="term" value="C:endomembrane system"/>
    <property type="evidence" value="ECO:0007669"/>
    <property type="project" value="UniProtKB-SubCell"/>
</dbReference>
<feature type="region of interest" description="Disordered" evidence="8">
    <location>
        <begin position="746"/>
        <end position="782"/>
    </location>
</feature>
<dbReference type="GO" id="GO:0048468">
    <property type="term" value="P:cell development"/>
    <property type="evidence" value="ECO:0007669"/>
    <property type="project" value="UniProtKB-ARBA"/>
</dbReference>
<keyword evidence="6" id="KW-0472">Membrane</keyword>
<dbReference type="InterPro" id="IPR001245">
    <property type="entry name" value="Ser-Thr/Tyr_kinase_cat_dom"/>
</dbReference>
<dbReference type="STRING" id="595528.A0A0D2WRV7"/>
<feature type="region of interest" description="Disordered" evidence="8">
    <location>
        <begin position="689"/>
        <end position="723"/>
    </location>
</feature>
<dbReference type="InterPro" id="IPR020635">
    <property type="entry name" value="Tyr_kinase_cat_dom"/>
</dbReference>
<dbReference type="PRINTS" id="PR00109">
    <property type="entry name" value="TYRKINASE"/>
</dbReference>
<dbReference type="GO" id="GO:0005524">
    <property type="term" value="F:ATP binding"/>
    <property type="evidence" value="ECO:0007669"/>
    <property type="project" value="UniProtKB-KW"/>
</dbReference>
<feature type="compositionally biased region" description="Polar residues" evidence="8">
    <location>
        <begin position="768"/>
        <end position="782"/>
    </location>
</feature>
<keyword evidence="5" id="KW-0067">ATP-binding</keyword>
<dbReference type="PROSITE" id="PS00109">
    <property type="entry name" value="PROTEIN_KINASE_TYR"/>
    <property type="match status" value="1"/>
</dbReference>
<evidence type="ECO:0000313" key="10">
    <source>
        <dbReference type="EMBL" id="KJE94770.1"/>
    </source>
</evidence>
<accession>A0A0D2WRV7</accession>
<dbReference type="CDD" id="cd00192">
    <property type="entry name" value="PTKc"/>
    <property type="match status" value="1"/>
</dbReference>
<feature type="compositionally biased region" description="Low complexity" evidence="8">
    <location>
        <begin position="334"/>
        <end position="344"/>
    </location>
</feature>
<feature type="compositionally biased region" description="Low complexity" evidence="8">
    <location>
        <begin position="61"/>
        <end position="95"/>
    </location>
</feature>
<feature type="compositionally biased region" description="Gly residues" evidence="8">
    <location>
        <begin position="51"/>
        <end position="60"/>
    </location>
</feature>
<gene>
    <name evidence="10" type="ORF">CAOG_005356</name>
</gene>
<comment type="subcellular location">
    <subcellularLocation>
        <location evidence="1">Endomembrane system</location>
    </subcellularLocation>
</comment>
<dbReference type="InterPro" id="IPR000719">
    <property type="entry name" value="Prot_kinase_dom"/>
</dbReference>
<evidence type="ECO:0000256" key="2">
    <source>
        <dbReference type="ARBA" id="ARBA00022679"/>
    </source>
</evidence>
<feature type="compositionally biased region" description="Low complexity" evidence="8">
    <location>
        <begin position="215"/>
        <end position="290"/>
    </location>
</feature>
<dbReference type="PROSITE" id="PS50011">
    <property type="entry name" value="PROTEIN_KINASE_DOM"/>
    <property type="match status" value="1"/>
</dbReference>
<dbReference type="InterPro" id="IPR008266">
    <property type="entry name" value="Tyr_kinase_AS"/>
</dbReference>
<dbReference type="OrthoDB" id="10261027at2759"/>
<feature type="compositionally biased region" description="Low complexity" evidence="8">
    <location>
        <begin position="381"/>
        <end position="396"/>
    </location>
</feature>
<evidence type="ECO:0000313" key="11">
    <source>
        <dbReference type="Proteomes" id="UP000008743"/>
    </source>
</evidence>
<dbReference type="Proteomes" id="UP000008743">
    <property type="component" value="Unassembled WGS sequence"/>
</dbReference>
<dbReference type="PANTHER" id="PTHR24416:SF611">
    <property type="entry name" value="TYROSINE-PROTEIN KINASE TRANSMEMBRANE RECEPTOR ROR"/>
    <property type="match status" value="1"/>
</dbReference>
<evidence type="ECO:0000259" key="9">
    <source>
        <dbReference type="PROSITE" id="PS50011"/>
    </source>
</evidence>
<dbReference type="AlphaFoldDB" id="A0A0D2WRV7"/>
<dbReference type="SMART" id="SM00219">
    <property type="entry name" value="TyrKc"/>
    <property type="match status" value="1"/>
</dbReference>
<name>A0A0D2WRV7_CAPO3</name>
<feature type="region of interest" description="Disordered" evidence="8">
    <location>
        <begin position="1"/>
        <end position="359"/>
    </location>
</feature>
<dbReference type="GO" id="GO:0050793">
    <property type="term" value="P:regulation of developmental process"/>
    <property type="evidence" value="ECO:0007669"/>
    <property type="project" value="UniProtKB-ARBA"/>
</dbReference>